<dbReference type="PANTHER" id="PTHR43762">
    <property type="entry name" value="L-GULONOLACTONE OXIDASE"/>
    <property type="match status" value="1"/>
</dbReference>
<protein>
    <recommendedName>
        <fullName evidence="3">FAD-binding PCMH-type domain-containing protein</fullName>
    </recommendedName>
</protein>
<evidence type="ECO:0000256" key="1">
    <source>
        <dbReference type="ARBA" id="ARBA00022630"/>
    </source>
</evidence>
<keyword evidence="1" id="KW-0285">Flavoprotein</keyword>
<dbReference type="Pfam" id="PF01565">
    <property type="entry name" value="FAD_binding_4"/>
    <property type="match status" value="1"/>
</dbReference>
<dbReference type="SUPFAM" id="SSF55103">
    <property type="entry name" value="FAD-linked oxidases, C-terminal domain"/>
    <property type="match status" value="1"/>
</dbReference>
<dbReference type="InterPro" id="IPR006094">
    <property type="entry name" value="Oxid_FAD_bind_N"/>
</dbReference>
<gene>
    <name evidence="4" type="ORF">METZ01_LOCUS93403</name>
</gene>
<name>A0A381VJN5_9ZZZZ</name>
<dbReference type="EMBL" id="UINC01009025">
    <property type="protein sequence ID" value="SVA40549.1"/>
    <property type="molecule type" value="Genomic_DNA"/>
</dbReference>
<dbReference type="InterPro" id="IPR010031">
    <property type="entry name" value="FAD_lactone_oxidase-like"/>
</dbReference>
<keyword evidence="2" id="KW-0274">FAD</keyword>
<dbReference type="InterPro" id="IPR016169">
    <property type="entry name" value="FAD-bd_PCMH_sub2"/>
</dbReference>
<organism evidence="4">
    <name type="scientific">marine metagenome</name>
    <dbReference type="NCBI Taxonomy" id="408172"/>
    <lineage>
        <taxon>unclassified sequences</taxon>
        <taxon>metagenomes</taxon>
        <taxon>ecological metagenomes</taxon>
    </lineage>
</organism>
<feature type="domain" description="FAD-binding PCMH-type" evidence="3">
    <location>
        <begin position="34"/>
        <end position="208"/>
    </location>
</feature>
<accession>A0A381VJN5</accession>
<proteinExistence type="predicted"/>
<dbReference type="PANTHER" id="PTHR43762:SF1">
    <property type="entry name" value="D-ARABINONO-1,4-LACTONE OXIDASE"/>
    <property type="match status" value="1"/>
</dbReference>
<dbReference type="AlphaFoldDB" id="A0A381VJN5"/>
<evidence type="ECO:0000313" key="4">
    <source>
        <dbReference type="EMBL" id="SVA40549.1"/>
    </source>
</evidence>
<dbReference type="Gene3D" id="3.30.465.10">
    <property type="match status" value="1"/>
</dbReference>
<dbReference type="InterPro" id="IPR016164">
    <property type="entry name" value="FAD-linked_Oxase-like_C"/>
</dbReference>
<reference evidence="4" key="1">
    <citation type="submission" date="2018-05" db="EMBL/GenBank/DDBJ databases">
        <authorList>
            <person name="Lanie J.A."/>
            <person name="Ng W.-L."/>
            <person name="Kazmierczak K.M."/>
            <person name="Andrzejewski T.M."/>
            <person name="Davidsen T.M."/>
            <person name="Wayne K.J."/>
            <person name="Tettelin H."/>
            <person name="Glass J.I."/>
            <person name="Rusch D."/>
            <person name="Podicherti R."/>
            <person name="Tsui H.-C.T."/>
            <person name="Winkler M.E."/>
        </authorList>
    </citation>
    <scope>NUCLEOTIDE SEQUENCE</scope>
</reference>
<dbReference type="InterPro" id="IPR016166">
    <property type="entry name" value="FAD-bd_PCMH"/>
</dbReference>
<dbReference type="PROSITE" id="PS51387">
    <property type="entry name" value="FAD_PCMH"/>
    <property type="match status" value="1"/>
</dbReference>
<evidence type="ECO:0000259" key="3">
    <source>
        <dbReference type="PROSITE" id="PS51387"/>
    </source>
</evidence>
<dbReference type="GO" id="GO:0071949">
    <property type="term" value="F:FAD binding"/>
    <property type="evidence" value="ECO:0007669"/>
    <property type="project" value="InterPro"/>
</dbReference>
<dbReference type="GO" id="GO:0016899">
    <property type="term" value="F:oxidoreductase activity, acting on the CH-OH group of donors, oxygen as acceptor"/>
    <property type="evidence" value="ECO:0007669"/>
    <property type="project" value="InterPro"/>
</dbReference>
<sequence>MNLRLILLFVFGLYYFFGCNRTDTDTTLIVNDISRLNPTKVSEIIPANSLESLQKAVRIARTKNLKISISGKKHSQGGHAFYDNAVVLDMTHFNQILDLDVGKKIITVQSGVTWEQIQEYINPHNLSVKTMQSSNIFTVGGSMSSNIHGRDPNNSLIVNTIQNFRLLMPSGEILNVSRNQNPDLFGLAIGGYGLFGIIIDVTIQLTDNPVLRKESHVIDYTEFPLFFRKNILGDPNTELFIARPSVAPSSLLRETIVTVWKRNENQESRDDKIFALLQEKNVFRDKFFFDWSRRSNLGKEIRWYLQKRLVARINEIEYVTRNNAMRPPTAPLKFLEHVSEKNTDIIQEYFIPIDNFIEFINGVRTIVVKDQINLMGMTIRYVAKNNDIFLSYGKKEAFSVVFYSNQQLSPSGIEKAKIMTRKLVDLALENGGIYYLTYQLYPTQNQIRHAYPEIDQFFNKKRKYDSQELFMNKFYKHYTSTIVTEND</sequence>
<evidence type="ECO:0000256" key="2">
    <source>
        <dbReference type="ARBA" id="ARBA00022827"/>
    </source>
</evidence>
<dbReference type="SUPFAM" id="SSF56176">
    <property type="entry name" value="FAD-binding/transporter-associated domain-like"/>
    <property type="match status" value="1"/>
</dbReference>
<dbReference type="Gene3D" id="3.30.43.10">
    <property type="entry name" value="Uridine Diphospho-n-acetylenolpyruvylglucosamine Reductase, domain 2"/>
    <property type="match status" value="1"/>
</dbReference>
<dbReference type="InterPro" id="IPR016167">
    <property type="entry name" value="FAD-bd_PCMH_sub1"/>
</dbReference>
<dbReference type="InterPro" id="IPR036318">
    <property type="entry name" value="FAD-bd_PCMH-like_sf"/>
</dbReference>